<dbReference type="PANTHER" id="PTHR11839">
    <property type="entry name" value="UDP/ADP-SUGAR PYROPHOSPHATASE"/>
    <property type="match status" value="1"/>
</dbReference>
<dbReference type="PANTHER" id="PTHR11839:SF18">
    <property type="entry name" value="NUDIX HYDROLASE DOMAIN-CONTAINING PROTEIN"/>
    <property type="match status" value="1"/>
</dbReference>
<dbReference type="Gene3D" id="3.90.79.10">
    <property type="entry name" value="Nucleoside Triphosphate Pyrophosphohydrolase"/>
    <property type="match status" value="1"/>
</dbReference>
<protein>
    <submittedName>
        <fullName evidence="4">8-oxo-dGTP pyrophosphatase MutT, NUDIX family</fullName>
    </submittedName>
</protein>
<dbReference type="RefSeq" id="WP_231945203.1">
    <property type="nucleotide sequence ID" value="NZ_LT629695.1"/>
</dbReference>
<evidence type="ECO:0000313" key="5">
    <source>
        <dbReference type="Proteomes" id="UP000198822"/>
    </source>
</evidence>
<dbReference type="InterPro" id="IPR015797">
    <property type="entry name" value="NUDIX_hydrolase-like_dom_sf"/>
</dbReference>
<keyword evidence="5" id="KW-1185">Reference proteome</keyword>
<accession>A0A1G8D7Z2</accession>
<gene>
    <name evidence="4" type="ORF">SAMN04489720_1551</name>
</gene>
<feature type="domain" description="Nudix hydrolase" evidence="3">
    <location>
        <begin position="48"/>
        <end position="176"/>
    </location>
</feature>
<dbReference type="SUPFAM" id="SSF55811">
    <property type="entry name" value="Nudix"/>
    <property type="match status" value="1"/>
</dbReference>
<evidence type="ECO:0000313" key="4">
    <source>
        <dbReference type="EMBL" id="SDH53856.1"/>
    </source>
</evidence>
<dbReference type="GO" id="GO:0006753">
    <property type="term" value="P:nucleoside phosphate metabolic process"/>
    <property type="evidence" value="ECO:0007669"/>
    <property type="project" value="TreeGrafter"/>
</dbReference>
<dbReference type="GO" id="GO:0016787">
    <property type="term" value="F:hydrolase activity"/>
    <property type="evidence" value="ECO:0007669"/>
    <property type="project" value="UniProtKB-KW"/>
</dbReference>
<evidence type="ECO:0000256" key="2">
    <source>
        <dbReference type="ARBA" id="ARBA00022801"/>
    </source>
</evidence>
<sequence>MSDERPTGWTTTATREVYANRWLRLREDEVVRPDGGTGIYGVVEVANPAVFVVAMTDADEVVLVDLYRYTTGRWSTEVPAGSTDGEDALVAARRELAEETGLAADEWVEVGAMSSLNGICDAPEHVFLARGLHPVAADVEATAATQAEEGIAGVRRVPFGEVLAMVGRGEISDAETMAAMLHVAVHLGRVG</sequence>
<dbReference type="GO" id="GO:0019693">
    <property type="term" value="P:ribose phosphate metabolic process"/>
    <property type="evidence" value="ECO:0007669"/>
    <property type="project" value="TreeGrafter"/>
</dbReference>
<proteinExistence type="predicted"/>
<dbReference type="AlphaFoldDB" id="A0A1G8D7Z2"/>
<keyword evidence="2" id="KW-0378">Hydrolase</keyword>
<organism evidence="4 5">
    <name type="scientific">Agrococcus jejuensis</name>
    <dbReference type="NCBI Taxonomy" id="399736"/>
    <lineage>
        <taxon>Bacteria</taxon>
        <taxon>Bacillati</taxon>
        <taxon>Actinomycetota</taxon>
        <taxon>Actinomycetes</taxon>
        <taxon>Micrococcales</taxon>
        <taxon>Microbacteriaceae</taxon>
        <taxon>Agrococcus</taxon>
    </lineage>
</organism>
<dbReference type="Pfam" id="PF00293">
    <property type="entry name" value="NUDIX"/>
    <property type="match status" value="1"/>
</dbReference>
<dbReference type="STRING" id="399736.SAMN04489720_1551"/>
<dbReference type="Proteomes" id="UP000198822">
    <property type="component" value="Chromosome I"/>
</dbReference>
<dbReference type="EMBL" id="LT629695">
    <property type="protein sequence ID" value="SDH53856.1"/>
    <property type="molecule type" value="Genomic_DNA"/>
</dbReference>
<evidence type="ECO:0000259" key="3">
    <source>
        <dbReference type="Pfam" id="PF00293"/>
    </source>
</evidence>
<dbReference type="CDD" id="cd24161">
    <property type="entry name" value="NUDIX_ADPRase_Ndx2"/>
    <property type="match status" value="1"/>
</dbReference>
<reference evidence="5" key="1">
    <citation type="submission" date="2016-10" db="EMBL/GenBank/DDBJ databases">
        <authorList>
            <person name="Varghese N."/>
            <person name="Submissions S."/>
        </authorList>
    </citation>
    <scope>NUCLEOTIDE SEQUENCE [LARGE SCALE GENOMIC DNA]</scope>
    <source>
        <strain evidence="5">DSM 22002</strain>
    </source>
</reference>
<name>A0A1G8D7Z2_9MICO</name>
<dbReference type="InterPro" id="IPR000086">
    <property type="entry name" value="NUDIX_hydrolase_dom"/>
</dbReference>
<evidence type="ECO:0000256" key="1">
    <source>
        <dbReference type="ARBA" id="ARBA00001946"/>
    </source>
</evidence>
<comment type="cofactor">
    <cofactor evidence="1">
        <name>Mg(2+)</name>
        <dbReference type="ChEBI" id="CHEBI:18420"/>
    </cofactor>
</comment>